<dbReference type="Gramene" id="KFK41433">
    <property type="protein sequence ID" value="KFK41433"/>
    <property type="gene ID" value="AALP_AA2G129900"/>
</dbReference>
<reference evidence="3" key="1">
    <citation type="journal article" date="2015" name="Nat. Plants">
        <title>Genome expansion of Arabis alpina linked with retrotransposition and reduced symmetric DNA methylation.</title>
        <authorList>
            <person name="Willing E.M."/>
            <person name="Rawat V."/>
            <person name="Mandakova T."/>
            <person name="Maumus F."/>
            <person name="James G.V."/>
            <person name="Nordstroem K.J."/>
            <person name="Becker C."/>
            <person name="Warthmann N."/>
            <person name="Chica C."/>
            <person name="Szarzynska B."/>
            <person name="Zytnicki M."/>
            <person name="Albani M.C."/>
            <person name="Kiefer C."/>
            <person name="Bergonzi S."/>
            <person name="Castaings L."/>
            <person name="Mateos J.L."/>
            <person name="Berns M.C."/>
            <person name="Bujdoso N."/>
            <person name="Piofczyk T."/>
            <person name="de Lorenzo L."/>
            <person name="Barrero-Sicilia C."/>
            <person name="Mateos I."/>
            <person name="Piednoel M."/>
            <person name="Hagmann J."/>
            <person name="Chen-Min-Tao R."/>
            <person name="Iglesias-Fernandez R."/>
            <person name="Schuster S.C."/>
            <person name="Alonso-Blanco C."/>
            <person name="Roudier F."/>
            <person name="Carbonero P."/>
            <person name="Paz-Ares J."/>
            <person name="Davis S.J."/>
            <person name="Pecinka A."/>
            <person name="Quesneville H."/>
            <person name="Colot V."/>
            <person name="Lysak M.A."/>
            <person name="Weigel D."/>
            <person name="Coupland G."/>
            <person name="Schneeberger K."/>
        </authorList>
    </citation>
    <scope>NUCLEOTIDE SEQUENCE [LARGE SCALE GENOMIC DNA]</scope>
    <source>
        <strain evidence="3">cv. Pajares</strain>
    </source>
</reference>
<keyword evidence="3" id="KW-1185">Reference proteome</keyword>
<proteinExistence type="predicted"/>
<feature type="transmembrane region" description="Helical" evidence="1">
    <location>
        <begin position="59"/>
        <end position="77"/>
    </location>
</feature>
<evidence type="ECO:0000313" key="3">
    <source>
        <dbReference type="Proteomes" id="UP000029120"/>
    </source>
</evidence>
<gene>
    <name evidence="2" type="ordered locus">AALP_Aa2g129900</name>
</gene>
<name>A0A087HH31_ARAAL</name>
<dbReference type="Proteomes" id="UP000029120">
    <property type="component" value="Chromosome 2"/>
</dbReference>
<evidence type="ECO:0000313" key="2">
    <source>
        <dbReference type="EMBL" id="KFK41433.1"/>
    </source>
</evidence>
<accession>A0A087HH31</accession>
<dbReference type="EMBL" id="CM002870">
    <property type="protein sequence ID" value="KFK41433.1"/>
    <property type="molecule type" value="Genomic_DNA"/>
</dbReference>
<keyword evidence="1" id="KW-1133">Transmembrane helix</keyword>
<dbReference type="AlphaFoldDB" id="A0A087HH31"/>
<evidence type="ECO:0000256" key="1">
    <source>
        <dbReference type="SAM" id="Phobius"/>
    </source>
</evidence>
<sequence length="81" mass="9304">MKPLPPIDFTTLLYPYTHICGLCIPLPYIPPYKPFYSYSLGRFGVIGMGYDQAIQMQSTWINGFIVIAFSQYVILISHRLI</sequence>
<organism evidence="2 3">
    <name type="scientific">Arabis alpina</name>
    <name type="common">Alpine rock-cress</name>
    <dbReference type="NCBI Taxonomy" id="50452"/>
    <lineage>
        <taxon>Eukaryota</taxon>
        <taxon>Viridiplantae</taxon>
        <taxon>Streptophyta</taxon>
        <taxon>Embryophyta</taxon>
        <taxon>Tracheophyta</taxon>
        <taxon>Spermatophyta</taxon>
        <taxon>Magnoliopsida</taxon>
        <taxon>eudicotyledons</taxon>
        <taxon>Gunneridae</taxon>
        <taxon>Pentapetalae</taxon>
        <taxon>rosids</taxon>
        <taxon>malvids</taxon>
        <taxon>Brassicales</taxon>
        <taxon>Brassicaceae</taxon>
        <taxon>Arabideae</taxon>
        <taxon>Arabis</taxon>
    </lineage>
</organism>
<feature type="transmembrane region" description="Helical" evidence="1">
    <location>
        <begin position="12"/>
        <end position="29"/>
    </location>
</feature>
<protein>
    <submittedName>
        <fullName evidence="2">Uncharacterized protein</fullName>
    </submittedName>
</protein>
<keyword evidence="1" id="KW-0812">Transmembrane</keyword>
<keyword evidence="1" id="KW-0472">Membrane</keyword>